<dbReference type="GO" id="GO:0007264">
    <property type="term" value="P:small GTPase-mediated signal transduction"/>
    <property type="evidence" value="ECO:0007669"/>
    <property type="project" value="UniProtKB-UniRule"/>
</dbReference>
<dbReference type="PRINTS" id="PR00894">
    <property type="entry name" value="YEASTMRS6P"/>
</dbReference>
<dbReference type="Gene3D" id="1.10.405.10">
    <property type="entry name" value="Guanine Nucleotide Dissociation Inhibitor, domain 1"/>
    <property type="match status" value="1"/>
</dbReference>
<comment type="caution">
    <text evidence="3">The sequence shown here is derived from an EMBL/GenBank/DDBJ whole genome shotgun (WGS) entry which is preliminary data.</text>
</comment>
<evidence type="ECO:0000256" key="1">
    <source>
        <dbReference type="ARBA" id="ARBA00005593"/>
    </source>
</evidence>
<dbReference type="VEuPathDB" id="FungiDB:CJI96_0004391"/>
<protein>
    <recommendedName>
        <fullName evidence="2">Rab proteins geranylgeranyltransferase</fullName>
    </recommendedName>
</protein>
<dbReference type="Gene3D" id="3.50.50.60">
    <property type="entry name" value="FAD/NAD(P)-binding domain"/>
    <property type="match status" value="1"/>
</dbReference>
<dbReference type="Gene3D" id="3.30.519.10">
    <property type="entry name" value="Guanine Nucleotide Dissociation Inhibitor, domain 2"/>
    <property type="match status" value="1"/>
</dbReference>
<dbReference type="GO" id="GO:0005829">
    <property type="term" value="C:cytosol"/>
    <property type="evidence" value="ECO:0007669"/>
    <property type="project" value="TreeGrafter"/>
</dbReference>
<dbReference type="InterPro" id="IPR018203">
    <property type="entry name" value="GDP_dissociation_inhibitor"/>
</dbReference>
<name>A0A0L0NRW1_CANAR</name>
<dbReference type="AlphaFoldDB" id="A0A0L0NRW1"/>
<dbReference type="VEuPathDB" id="FungiDB:QG37_06873"/>
<dbReference type="Pfam" id="PF00996">
    <property type="entry name" value="GDI"/>
    <property type="match status" value="1"/>
</dbReference>
<dbReference type="GO" id="GO:0005092">
    <property type="term" value="F:GDP-dissociation inhibitor activity"/>
    <property type="evidence" value="ECO:0007669"/>
    <property type="project" value="UniProtKB-UniRule"/>
</dbReference>
<dbReference type="PIRSF" id="PIRSF037514">
    <property type="entry name" value="Rab_ger_ger_transf_A_fun"/>
    <property type="match status" value="1"/>
</dbReference>
<evidence type="ECO:0000313" key="4">
    <source>
        <dbReference type="Proteomes" id="UP000037122"/>
    </source>
</evidence>
<gene>
    <name evidence="3" type="ORF">QG37_06873</name>
</gene>
<organism evidence="3 4">
    <name type="scientific">Candidozyma auris</name>
    <name type="common">Yeast</name>
    <name type="synonym">Candida auris</name>
    <dbReference type="NCBI Taxonomy" id="498019"/>
    <lineage>
        <taxon>Eukaryota</taxon>
        <taxon>Fungi</taxon>
        <taxon>Dikarya</taxon>
        <taxon>Ascomycota</taxon>
        <taxon>Saccharomycotina</taxon>
        <taxon>Pichiomycetes</taxon>
        <taxon>Metschnikowiaceae</taxon>
        <taxon>Candidozyma</taxon>
    </lineage>
</organism>
<dbReference type="VEuPathDB" id="FungiDB:B9J08_004762"/>
<dbReference type="EMBL" id="LGST01000050">
    <property type="protein sequence ID" value="KND96759.1"/>
    <property type="molecule type" value="Genomic_DNA"/>
</dbReference>
<dbReference type="VEuPathDB" id="FungiDB:CJI97_004690"/>
<accession>A0A0L0NRW1</accession>
<dbReference type="GO" id="GO:0005634">
    <property type="term" value="C:nucleus"/>
    <property type="evidence" value="ECO:0007669"/>
    <property type="project" value="TreeGrafter"/>
</dbReference>
<proteinExistence type="inferred from homology"/>
<sequence length="622" mass="69381">MPAFNRNERRKSMAERRPSASYAPLKIPHLTGLEKPNEHSLKVDHCDILILGTGLVESILAASLAWQGVEVLHIDHNNYYGDSSSTLTIEQLKKWCVEVNQGKIRHFLDAQIYIPGGKRTNEYNSKDYGVDLSPKIMFSQLDLLALLVKSRVYKYLEFQSLLNFHVFENDDFKSNISNTTKEHIFTDQLLSLTTKRSLMKFLKFVLQDNNDPAKKQVLLENSKTPIEDFLANTFGLKLPQLDELIYSIGLANRSQTRTPEAIARIKRFLVSFDVYGSFPVMMSKYGGPGEISQGFCRSAAVAGTTYKLDTSLVDFDPELKIAKFSDGSLVKINEKIVAAPTQVPKFLATSYKEAGEKLHPFTVTRLTTVVRKDCKEWIAENESSAVVVFPPNSLPTHNVHTVQVVIQNGGSGVCPQGQSIWYSHTCEQNAEKAKKDLESAFEKMENAILRESATNLEDLLDKKDFVVNDRGTPMLVNSFKLGESLQSFVPKETLDIVCKFGYVQTTYINPDLSNVLSSTGAASNIAQATVSDTEDIMFLNMPSSEISYDGIISEVKMLYKRITGSDEDFFDVDFEDEDEEFERAAAAAASNSAVTDSELDINGDLDLDSVHHEPFGAGAMEL</sequence>
<evidence type="ECO:0000313" key="3">
    <source>
        <dbReference type="EMBL" id="KND96759.1"/>
    </source>
</evidence>
<reference evidence="4" key="1">
    <citation type="journal article" date="2015" name="BMC Genomics">
        <title>Draft genome of a commonly misdiagnosed multidrug resistant pathogen Candida auris.</title>
        <authorList>
            <person name="Chatterjee S."/>
            <person name="Alampalli S.V."/>
            <person name="Nageshan R.K."/>
            <person name="Chettiar S.T."/>
            <person name="Joshi S."/>
            <person name="Tatu U.S."/>
        </authorList>
    </citation>
    <scope>NUCLEOTIDE SEQUENCE [LARGE SCALE GENOMIC DNA]</scope>
    <source>
        <strain evidence="4">6684</strain>
    </source>
</reference>
<dbReference type="PRINTS" id="PR00891">
    <property type="entry name" value="RABGDIREP"/>
</dbReference>
<dbReference type="SUPFAM" id="SSF51905">
    <property type="entry name" value="FAD/NAD(P)-binding domain"/>
    <property type="match status" value="1"/>
</dbReference>
<dbReference type="PANTHER" id="PTHR11787">
    <property type="entry name" value="RAB GDP-DISSOCIATION INHIBITOR"/>
    <property type="match status" value="1"/>
</dbReference>
<dbReference type="InterPro" id="IPR017230">
    <property type="entry name" value="Mrs6"/>
</dbReference>
<dbReference type="VEuPathDB" id="FungiDB:CJJ09_004773"/>
<evidence type="ECO:0000256" key="2">
    <source>
        <dbReference type="PIRNR" id="PIRNR037514"/>
    </source>
</evidence>
<comment type="similarity">
    <text evidence="1 2">Belongs to the Rab GDI family.</text>
</comment>
<dbReference type="InterPro" id="IPR036188">
    <property type="entry name" value="FAD/NAD-bd_sf"/>
</dbReference>
<dbReference type="GO" id="GO:0016192">
    <property type="term" value="P:vesicle-mediated transport"/>
    <property type="evidence" value="ECO:0007669"/>
    <property type="project" value="TreeGrafter"/>
</dbReference>
<dbReference type="GO" id="GO:0005968">
    <property type="term" value="C:Rab-protein geranylgeranyltransferase complex"/>
    <property type="evidence" value="ECO:0007669"/>
    <property type="project" value="TreeGrafter"/>
</dbReference>
<dbReference type="SUPFAM" id="SSF54373">
    <property type="entry name" value="FAD-linked reductases, C-terminal domain"/>
    <property type="match status" value="1"/>
</dbReference>
<dbReference type="Proteomes" id="UP000037122">
    <property type="component" value="Unassembled WGS sequence"/>
</dbReference>
<dbReference type="PANTHER" id="PTHR11787:SF4">
    <property type="entry name" value="CHM, RAB ESCORT PROTEIN 1"/>
    <property type="match status" value="1"/>
</dbReference>
<dbReference type="VEuPathDB" id="FungiDB:CJJ07_002753"/>